<proteinExistence type="predicted"/>
<comment type="caution">
    <text evidence="1">The sequence shown here is derived from an EMBL/GenBank/DDBJ whole genome shotgun (WGS) entry which is preliminary data.</text>
</comment>
<evidence type="ECO:0000313" key="2">
    <source>
        <dbReference type="Proteomes" id="UP000789759"/>
    </source>
</evidence>
<sequence>MSLNNTTFDEDPDYYLITFEHNNYKELIINYELVKFSDNVINEDEQECIEISSESGEYTNRGVSIRSKEREISKNNKQNSYLNSELLSLELPTFNPIQNYHPLYKGFVILPHKFQLGIISQLSHF</sequence>
<dbReference type="Proteomes" id="UP000789759">
    <property type="component" value="Unassembled WGS sequence"/>
</dbReference>
<organism evidence="1 2">
    <name type="scientific">Cetraspora pellucida</name>
    <dbReference type="NCBI Taxonomy" id="1433469"/>
    <lineage>
        <taxon>Eukaryota</taxon>
        <taxon>Fungi</taxon>
        <taxon>Fungi incertae sedis</taxon>
        <taxon>Mucoromycota</taxon>
        <taxon>Glomeromycotina</taxon>
        <taxon>Glomeromycetes</taxon>
        <taxon>Diversisporales</taxon>
        <taxon>Gigasporaceae</taxon>
        <taxon>Cetraspora</taxon>
    </lineage>
</organism>
<evidence type="ECO:0000313" key="1">
    <source>
        <dbReference type="EMBL" id="CAG8650083.1"/>
    </source>
</evidence>
<protein>
    <submittedName>
        <fullName evidence="1">24189_t:CDS:1</fullName>
    </submittedName>
</protein>
<keyword evidence="2" id="KW-1185">Reference proteome</keyword>
<dbReference type="AlphaFoldDB" id="A0A9N9DQV1"/>
<name>A0A9N9DQV1_9GLOM</name>
<dbReference type="EMBL" id="CAJVQA010007021">
    <property type="protein sequence ID" value="CAG8650083.1"/>
    <property type="molecule type" value="Genomic_DNA"/>
</dbReference>
<reference evidence="1" key="1">
    <citation type="submission" date="2021-06" db="EMBL/GenBank/DDBJ databases">
        <authorList>
            <person name="Kallberg Y."/>
            <person name="Tangrot J."/>
            <person name="Rosling A."/>
        </authorList>
    </citation>
    <scope>NUCLEOTIDE SEQUENCE</scope>
    <source>
        <strain evidence="1">FL966</strain>
    </source>
</reference>
<accession>A0A9N9DQV1</accession>
<gene>
    <name evidence="1" type="ORF">CPELLU_LOCUS9285</name>
</gene>